<dbReference type="InterPro" id="IPR039771">
    <property type="entry name" value="Csl4"/>
</dbReference>
<dbReference type="FunFam" id="2.40.50.140:FF:000198">
    <property type="entry name" value="Exosome complex component CSL4"/>
    <property type="match status" value="1"/>
</dbReference>
<proteinExistence type="predicted"/>
<dbReference type="Pfam" id="PF14382">
    <property type="entry name" value="ECR1_N"/>
    <property type="match status" value="1"/>
</dbReference>
<dbReference type="Pfam" id="PF10447">
    <property type="entry name" value="EXOSC1"/>
    <property type="match status" value="1"/>
</dbReference>
<dbReference type="Gene3D" id="2.40.50.140">
    <property type="entry name" value="Nucleic acid-binding proteins"/>
    <property type="match status" value="1"/>
</dbReference>
<evidence type="ECO:0000256" key="2">
    <source>
        <dbReference type="ARBA" id="ARBA00022490"/>
    </source>
</evidence>
<dbReference type="SUPFAM" id="SSF50249">
    <property type="entry name" value="Nucleic acid-binding proteins"/>
    <property type="match status" value="1"/>
</dbReference>
<evidence type="ECO:0000313" key="5">
    <source>
        <dbReference type="EMBL" id="AFA52596.1"/>
    </source>
</evidence>
<protein>
    <recommendedName>
        <fullName evidence="4">S1 motif domain-containing protein</fullName>
    </recommendedName>
</protein>
<name>H6WBA8_VAULI</name>
<evidence type="ECO:0000259" key="4">
    <source>
        <dbReference type="PROSITE" id="PS50126"/>
    </source>
</evidence>
<dbReference type="AlphaFoldDB" id="H6WBA8"/>
<dbReference type="GO" id="GO:0000176">
    <property type="term" value="C:nuclear exosome (RNase complex)"/>
    <property type="evidence" value="ECO:0007669"/>
    <property type="project" value="TreeGrafter"/>
</dbReference>
<dbReference type="SUPFAM" id="SSF110324">
    <property type="entry name" value="Ribosomal L27 protein-like"/>
    <property type="match status" value="1"/>
</dbReference>
<accession>H6WBA8</accession>
<dbReference type="InterPro" id="IPR019495">
    <property type="entry name" value="EXOSC1_C"/>
</dbReference>
<keyword evidence="3" id="KW-0271">Exosome</keyword>
<dbReference type="GO" id="GO:0005730">
    <property type="term" value="C:nucleolus"/>
    <property type="evidence" value="ECO:0007669"/>
    <property type="project" value="UniProtKB-SubCell"/>
</dbReference>
<dbReference type="InterPro" id="IPR025721">
    <property type="entry name" value="Exosome_cplx_N_dom"/>
</dbReference>
<dbReference type="PANTHER" id="PTHR12686">
    <property type="entry name" value="3'-5' EXORIBONUCLEASE CSL4-RELATED"/>
    <property type="match status" value="1"/>
</dbReference>
<comment type="subcellular location">
    <subcellularLocation>
        <location evidence="1">Nucleus</location>
        <location evidence="1">Nucleolus</location>
    </subcellularLocation>
</comment>
<dbReference type="Gene3D" id="2.40.50.100">
    <property type="match status" value="1"/>
</dbReference>
<dbReference type="InterPro" id="IPR012340">
    <property type="entry name" value="NA-bd_OB-fold"/>
</dbReference>
<organism evidence="5">
    <name type="scientific">Vaucheria litorea</name>
    <name type="common">Yellow-green alga</name>
    <dbReference type="NCBI Taxonomy" id="109269"/>
    <lineage>
        <taxon>Eukaryota</taxon>
        <taxon>Sar</taxon>
        <taxon>Stramenopiles</taxon>
        <taxon>Ochrophyta</taxon>
        <taxon>PX clade</taxon>
        <taxon>Xanthophyceae</taxon>
        <taxon>Vaucheriales</taxon>
        <taxon>Vaucheriaceae</taxon>
        <taxon>Vaucheria</taxon>
    </lineage>
</organism>
<keyword evidence="2" id="KW-0963">Cytoplasm</keyword>
<evidence type="ECO:0000256" key="3">
    <source>
        <dbReference type="ARBA" id="ARBA00022835"/>
    </source>
</evidence>
<dbReference type="PROSITE" id="PS50126">
    <property type="entry name" value="S1"/>
    <property type="match status" value="1"/>
</dbReference>
<dbReference type="GO" id="GO:0003723">
    <property type="term" value="F:RNA binding"/>
    <property type="evidence" value="ECO:0007669"/>
    <property type="project" value="InterPro"/>
</dbReference>
<dbReference type="EMBL" id="JQ062427">
    <property type="protein sequence ID" value="AFA52596.1"/>
    <property type="molecule type" value="Genomic_DNA"/>
</dbReference>
<feature type="domain" description="S1 motif" evidence="4">
    <location>
        <begin position="66"/>
        <end position="144"/>
    </location>
</feature>
<sequence length="191" mass="21176">MSTTVCPGDRIGRCDEYTSGNGTYVRGPHIYSSLVGRIQKIEVPENLPVLTVKGKKAVVGQILEVGVVVMGRVTRVKNNLASVDILCAGKFVLREICQGIIRKEDVRSTEVDKVDMWKCFRPGDIVRTKVISLGNSRDYFLSTSGEDLGVSWARSEAGEVLVPISWEQMQCPKTKAVEFRKCAKPDNQQEN</sequence>
<dbReference type="PANTHER" id="PTHR12686:SF8">
    <property type="entry name" value="EXOSOME COMPLEX COMPONENT CSL4"/>
    <property type="match status" value="1"/>
</dbReference>
<dbReference type="GO" id="GO:0006396">
    <property type="term" value="P:RNA processing"/>
    <property type="evidence" value="ECO:0007669"/>
    <property type="project" value="InterPro"/>
</dbReference>
<dbReference type="InterPro" id="IPR003029">
    <property type="entry name" value="S1_domain"/>
</dbReference>
<evidence type="ECO:0000256" key="1">
    <source>
        <dbReference type="ARBA" id="ARBA00004604"/>
    </source>
</evidence>
<reference evidence="5" key="1">
    <citation type="journal article" date="2012" name="Mol. Biol. Evol.">
        <title>Transcriptomic Evidence for the Expression of Horizontally Transferred Algal Nuclear Genes in the Photosynthetic Sea Slug, Elysia chlorotica.</title>
        <authorList>
            <person name="Pierce S.K."/>
            <person name="Fang X."/>
            <person name="Schwartz J.A."/>
            <person name="Jiang X."/>
            <person name="Zhao W."/>
            <person name="Curtis N.E."/>
            <person name="Kocot K.M."/>
            <person name="Yang B."/>
            <person name="Wang J."/>
        </authorList>
    </citation>
    <scope>NUCLEOTIDE SEQUENCE</scope>
</reference>
<dbReference type="GO" id="GO:0005737">
    <property type="term" value="C:cytoplasm"/>
    <property type="evidence" value="ECO:0007669"/>
    <property type="project" value="TreeGrafter"/>
</dbReference>